<dbReference type="SUPFAM" id="SSF54171">
    <property type="entry name" value="DNA-binding domain"/>
    <property type="match status" value="1"/>
</dbReference>
<reference evidence="10" key="1">
    <citation type="journal article" date="2012" name="Nature">
        <title>A physical, genetic and functional sequence assembly of the barley genome.</title>
        <authorList>
            <consortium name="The International Barley Genome Sequencing Consortium"/>
            <person name="Mayer K.F."/>
            <person name="Waugh R."/>
            <person name="Brown J.W."/>
            <person name="Schulman A."/>
            <person name="Langridge P."/>
            <person name="Platzer M."/>
            <person name="Fincher G.B."/>
            <person name="Muehlbauer G.J."/>
            <person name="Sato K."/>
            <person name="Close T.J."/>
            <person name="Wise R.P."/>
            <person name="Stein N."/>
        </authorList>
    </citation>
    <scope>NUCLEOTIDE SEQUENCE [LARGE SCALE GENOMIC DNA]</scope>
    <source>
        <strain evidence="10">cv. Morex</strain>
    </source>
</reference>
<dbReference type="FunFam" id="3.30.730.10:FF:000001">
    <property type="entry name" value="Ethylene-responsive transcription factor 2"/>
    <property type="match status" value="1"/>
</dbReference>
<feature type="compositionally biased region" description="Low complexity" evidence="7">
    <location>
        <begin position="17"/>
        <end position="30"/>
    </location>
</feature>
<evidence type="ECO:0000313" key="9">
    <source>
        <dbReference type="EnsemblPlants" id="HORVU.MOREX.r3.1HG0071700.1"/>
    </source>
</evidence>
<dbReference type="CDD" id="cd00018">
    <property type="entry name" value="AP2"/>
    <property type="match status" value="1"/>
</dbReference>
<evidence type="ECO:0000256" key="2">
    <source>
        <dbReference type="ARBA" id="ARBA00023015"/>
    </source>
</evidence>
<dbReference type="AlphaFoldDB" id="A0A8I7B1C3"/>
<dbReference type="GeneID" id="123414165"/>
<dbReference type="GO" id="GO:0006950">
    <property type="term" value="P:response to stress"/>
    <property type="evidence" value="ECO:0000318"/>
    <property type="project" value="GO_Central"/>
</dbReference>
<keyword evidence="5" id="KW-0539">Nucleus</keyword>
<evidence type="ECO:0000256" key="1">
    <source>
        <dbReference type="ARBA" id="ARBA00004123"/>
    </source>
</evidence>
<accession>A0A8I7B1C3</accession>
<evidence type="ECO:0000256" key="7">
    <source>
        <dbReference type="SAM" id="MobiDB-lite"/>
    </source>
</evidence>
<evidence type="ECO:0000256" key="3">
    <source>
        <dbReference type="ARBA" id="ARBA00023125"/>
    </source>
</evidence>
<dbReference type="RefSeq" id="XP_044962577.1">
    <property type="nucleotide sequence ID" value="XM_045106642.1"/>
</dbReference>
<evidence type="ECO:0000256" key="6">
    <source>
        <dbReference type="ARBA" id="ARBA00024343"/>
    </source>
</evidence>
<evidence type="ECO:0000256" key="5">
    <source>
        <dbReference type="ARBA" id="ARBA00023242"/>
    </source>
</evidence>
<dbReference type="PRINTS" id="PR00367">
    <property type="entry name" value="ETHRSPELEMNT"/>
</dbReference>
<dbReference type="EnsemblPlants" id="HORVU.MOREX.r3.1HG0071700.1">
    <property type="protein sequence ID" value="HORVU.MOREX.r3.1HG0071700.1"/>
    <property type="gene ID" value="HORVU.MOREX.r3.1HG0071700"/>
</dbReference>
<feature type="domain" description="AP2/ERF" evidence="8">
    <location>
        <begin position="65"/>
        <end position="122"/>
    </location>
</feature>
<name>A0A8I7B1C3_HORVV</name>
<keyword evidence="10" id="KW-1185">Reference proteome</keyword>
<dbReference type="GO" id="GO:0000976">
    <property type="term" value="F:transcription cis-regulatory region binding"/>
    <property type="evidence" value="ECO:0000318"/>
    <property type="project" value="GO_Central"/>
</dbReference>
<dbReference type="SMR" id="A0A8I7B1C3"/>
<dbReference type="KEGG" id="hvg:123414165"/>
<gene>
    <name evidence="9" type="primary">LOC123414165</name>
</gene>
<dbReference type="PANTHER" id="PTHR31241">
    <property type="entry name" value="DEHYDRATION-RESPONSIVE ELEMENT-BINDING PROTEIN 2C"/>
    <property type="match status" value="1"/>
</dbReference>
<dbReference type="GO" id="GO:0005634">
    <property type="term" value="C:nucleus"/>
    <property type="evidence" value="ECO:0000318"/>
    <property type="project" value="GO_Central"/>
</dbReference>
<dbReference type="Gramene" id="HORVU.MOREX.r2.1HG0057860.1">
    <property type="protein sequence ID" value="HORVU.MOREX.r2.1HG0057860.1"/>
    <property type="gene ID" value="HORVU.MOREX.r2.1HG0057860"/>
</dbReference>
<organism evidence="9 10">
    <name type="scientific">Hordeum vulgare subsp. vulgare</name>
    <name type="common">Domesticated barley</name>
    <dbReference type="NCBI Taxonomy" id="112509"/>
    <lineage>
        <taxon>Eukaryota</taxon>
        <taxon>Viridiplantae</taxon>
        <taxon>Streptophyta</taxon>
        <taxon>Embryophyta</taxon>
        <taxon>Tracheophyta</taxon>
        <taxon>Spermatophyta</taxon>
        <taxon>Magnoliopsida</taxon>
        <taxon>Liliopsida</taxon>
        <taxon>Poales</taxon>
        <taxon>Poaceae</taxon>
        <taxon>BOP clade</taxon>
        <taxon>Pooideae</taxon>
        <taxon>Triticodae</taxon>
        <taxon>Triticeae</taxon>
        <taxon>Hordeinae</taxon>
        <taxon>Hordeum</taxon>
    </lineage>
</organism>
<dbReference type="InterPro" id="IPR001471">
    <property type="entry name" value="AP2/ERF_dom"/>
</dbReference>
<comment type="subcellular location">
    <subcellularLocation>
        <location evidence="1">Nucleus</location>
    </subcellularLocation>
</comment>
<keyword evidence="3" id="KW-0238">DNA-binding</keyword>
<reference evidence="9" key="2">
    <citation type="submission" date="2020-10" db="EMBL/GenBank/DDBJ databases">
        <authorList>
            <person name="Scholz U."/>
            <person name="Mascher M."/>
            <person name="Fiebig A."/>
        </authorList>
    </citation>
    <scope>NUCLEOTIDE SEQUENCE [LARGE SCALE GENOMIC DNA]</scope>
    <source>
        <strain evidence="9">cv. Morex</strain>
    </source>
</reference>
<protein>
    <recommendedName>
        <fullName evidence="8">AP2/ERF domain-containing protein</fullName>
    </recommendedName>
</protein>
<keyword evidence="4" id="KW-0804">Transcription</keyword>
<dbReference type="PANTHER" id="PTHR31241:SF77">
    <property type="entry name" value="AP2_ERF DOMAIN-CONTAINING PROTEIN"/>
    <property type="match status" value="1"/>
</dbReference>
<comment type="similarity">
    <text evidence="6">Belongs to the AP2/ERF transcription factor family. ERF subfamily.</text>
</comment>
<feature type="region of interest" description="Disordered" evidence="7">
    <location>
        <begin position="1"/>
        <end position="41"/>
    </location>
</feature>
<proteinExistence type="inferred from homology"/>
<dbReference type="Proteomes" id="UP000011116">
    <property type="component" value="Chromosome 1H"/>
</dbReference>
<dbReference type="InterPro" id="IPR016177">
    <property type="entry name" value="DNA-bd_dom_sf"/>
</dbReference>
<dbReference type="OrthoDB" id="694005at2759"/>
<dbReference type="PROSITE" id="PS51032">
    <property type="entry name" value="AP2_ERF"/>
    <property type="match status" value="1"/>
</dbReference>
<dbReference type="GO" id="GO:0003700">
    <property type="term" value="F:DNA-binding transcription factor activity"/>
    <property type="evidence" value="ECO:0000318"/>
    <property type="project" value="GO_Central"/>
</dbReference>
<sequence length="318" mass="34534">MPMERAVGVEGEGMEQATATATATPPSSTSKTKRVRPKSSAILGVRTPVTAPPGWKGGPENRHHKYRGVRQRMWGRWVSEFREPNGGKRHWLGSFDTAAEAALAYDRAAMAIFGSRAIVNFPSAISIPTAQPVECHPMSSSPSAAAASVFVKHKLKPVAAAASVLAEHGVKPMMAATSVLDEHEVKPMFIAPVFGEHEVKPMITASVFGEREVKPMVAAFSECEVKPIVTSSVFGEHEVKPTTVHGGDDGMGITQHWDASWAEREEAYVDYLKDIAMYIDVDPITEKLAYHPDICSEYSQVGGFDAEFTISPLWELGD</sequence>
<dbReference type="Gene3D" id="3.30.730.10">
    <property type="entry name" value="AP2/ERF domain"/>
    <property type="match status" value="1"/>
</dbReference>
<evidence type="ECO:0000313" key="10">
    <source>
        <dbReference type="Proteomes" id="UP000011116"/>
    </source>
</evidence>
<dbReference type="Pfam" id="PF00847">
    <property type="entry name" value="AP2"/>
    <property type="match status" value="1"/>
</dbReference>
<keyword evidence="2" id="KW-0805">Transcription regulation</keyword>
<evidence type="ECO:0000256" key="4">
    <source>
        <dbReference type="ARBA" id="ARBA00023163"/>
    </source>
</evidence>
<evidence type="ECO:0000259" key="8">
    <source>
        <dbReference type="PROSITE" id="PS51032"/>
    </source>
</evidence>
<reference evidence="9" key="3">
    <citation type="submission" date="2022-01" db="UniProtKB">
        <authorList>
            <consortium name="EnsemblPlants"/>
        </authorList>
    </citation>
    <scope>IDENTIFICATION</scope>
    <source>
        <strain evidence="9">subsp. vulgare</strain>
    </source>
</reference>
<dbReference type="GO" id="GO:0045893">
    <property type="term" value="P:positive regulation of DNA-templated transcription"/>
    <property type="evidence" value="ECO:0000318"/>
    <property type="project" value="GO_Central"/>
</dbReference>
<dbReference type="InterPro" id="IPR036955">
    <property type="entry name" value="AP2/ERF_dom_sf"/>
</dbReference>
<dbReference type="Gramene" id="HORVU.MOREX.r3.1HG0071700.1">
    <property type="protein sequence ID" value="HORVU.MOREX.r3.1HG0071700.1"/>
    <property type="gene ID" value="HORVU.MOREX.r3.1HG0071700"/>
</dbReference>
<dbReference type="SMART" id="SM00380">
    <property type="entry name" value="AP2"/>
    <property type="match status" value="1"/>
</dbReference>